<evidence type="ECO:0000313" key="2">
    <source>
        <dbReference type="EMBL" id="OCT76307.1"/>
    </source>
</evidence>
<organism evidence="2 3">
    <name type="scientific">Xenopus laevis</name>
    <name type="common">African clawed frog</name>
    <dbReference type="NCBI Taxonomy" id="8355"/>
    <lineage>
        <taxon>Eukaryota</taxon>
        <taxon>Metazoa</taxon>
        <taxon>Chordata</taxon>
        <taxon>Craniata</taxon>
        <taxon>Vertebrata</taxon>
        <taxon>Euteleostomi</taxon>
        <taxon>Amphibia</taxon>
        <taxon>Batrachia</taxon>
        <taxon>Anura</taxon>
        <taxon>Pipoidea</taxon>
        <taxon>Pipidae</taxon>
        <taxon>Xenopodinae</taxon>
        <taxon>Xenopus</taxon>
        <taxon>Xenopus</taxon>
    </lineage>
</organism>
<dbReference type="Proteomes" id="UP000694892">
    <property type="component" value="Chromosome 6L"/>
</dbReference>
<reference evidence="3" key="1">
    <citation type="journal article" date="2016" name="Nature">
        <title>Genome evolution in the allotetraploid frog Xenopus laevis.</title>
        <authorList>
            <person name="Session A.M."/>
            <person name="Uno Y."/>
            <person name="Kwon T."/>
            <person name="Chapman J.A."/>
            <person name="Toyoda A."/>
            <person name="Takahashi S."/>
            <person name="Fukui A."/>
            <person name="Hikosaka A."/>
            <person name="Suzuki A."/>
            <person name="Kondo M."/>
            <person name="van Heeringen S.J."/>
            <person name="Quigley I."/>
            <person name="Heinz S."/>
            <person name="Ogino H."/>
            <person name="Ochi H."/>
            <person name="Hellsten U."/>
            <person name="Lyons J.B."/>
            <person name="Simakov O."/>
            <person name="Putnam N."/>
            <person name="Stites J."/>
            <person name="Kuroki Y."/>
            <person name="Tanaka T."/>
            <person name="Michiue T."/>
            <person name="Watanabe M."/>
            <person name="Bogdanovic O."/>
            <person name="Lister R."/>
            <person name="Georgiou G."/>
            <person name="Paranjpe S.S."/>
            <person name="van Kruijsbergen I."/>
            <person name="Shu S."/>
            <person name="Carlson J."/>
            <person name="Kinoshita T."/>
            <person name="Ohta Y."/>
            <person name="Mawaribuchi S."/>
            <person name="Jenkins J."/>
            <person name="Grimwood J."/>
            <person name="Schmutz J."/>
            <person name="Mitros T."/>
            <person name="Mozaffari S.V."/>
            <person name="Suzuki Y."/>
            <person name="Haramoto Y."/>
            <person name="Yamamoto T.S."/>
            <person name="Takagi C."/>
            <person name="Heald R."/>
            <person name="Miller K."/>
            <person name="Haudenschild C."/>
            <person name="Kitzman J."/>
            <person name="Nakayama T."/>
            <person name="Izutsu Y."/>
            <person name="Robert J."/>
            <person name="Fortriede J."/>
            <person name="Burns K."/>
            <person name="Lotay V."/>
            <person name="Karimi K."/>
            <person name="Yasuoka Y."/>
            <person name="Dichmann D.S."/>
            <person name="Flajnik M.F."/>
            <person name="Houston D.W."/>
            <person name="Shendure J."/>
            <person name="DuPasquier L."/>
            <person name="Vize P.D."/>
            <person name="Zorn A.M."/>
            <person name="Ito M."/>
            <person name="Marcotte E.M."/>
            <person name="Wallingford J.B."/>
            <person name="Ito Y."/>
            <person name="Asashima M."/>
            <person name="Ueno N."/>
            <person name="Matsuda Y."/>
            <person name="Veenstra G.J."/>
            <person name="Fujiyama A."/>
            <person name="Harland R.M."/>
            <person name="Taira M."/>
            <person name="Rokhsar D.S."/>
        </authorList>
    </citation>
    <scope>NUCLEOTIDE SEQUENCE [LARGE SCALE GENOMIC DNA]</scope>
    <source>
        <strain evidence="3">J</strain>
    </source>
</reference>
<evidence type="ECO:0000256" key="1">
    <source>
        <dbReference type="SAM" id="SignalP"/>
    </source>
</evidence>
<name>A0A974HFP5_XENLA</name>
<accession>A0A974HFP5</accession>
<dbReference type="AlphaFoldDB" id="A0A974HFP5"/>
<evidence type="ECO:0008006" key="4">
    <source>
        <dbReference type="Google" id="ProtNLM"/>
    </source>
</evidence>
<gene>
    <name evidence="2" type="ORF">XELAEV_18031510mg</name>
</gene>
<feature type="chain" id="PRO_5037561452" description="Secreted protein" evidence="1">
    <location>
        <begin position="20"/>
        <end position="138"/>
    </location>
</feature>
<proteinExistence type="predicted"/>
<protein>
    <recommendedName>
        <fullName evidence="4">Secreted protein</fullName>
    </recommendedName>
</protein>
<dbReference type="EMBL" id="CM004476">
    <property type="protein sequence ID" value="OCT76307.1"/>
    <property type="molecule type" value="Genomic_DNA"/>
</dbReference>
<keyword evidence="1" id="KW-0732">Signal</keyword>
<sequence length="138" mass="15748">MRLLSCYLQPCVLTLLVKCVSQPRSVIRTPPEQTQNEQNTENNKEKLHVLTPTRKAQFCFSGERVNVAIDTQILSYESRIRTIFGSCMACADIFRPAEIGRLVDRSGLILTRPIPPEPRAHRNRIVRPCGRTVRLHPI</sequence>
<evidence type="ECO:0000313" key="3">
    <source>
        <dbReference type="Proteomes" id="UP000694892"/>
    </source>
</evidence>
<feature type="signal peptide" evidence="1">
    <location>
        <begin position="1"/>
        <end position="19"/>
    </location>
</feature>